<dbReference type="InterPro" id="IPR003018">
    <property type="entry name" value="GAF"/>
</dbReference>
<dbReference type="PIRSF" id="PIRSF036625">
    <property type="entry name" value="GAF_ANTAR"/>
    <property type="match status" value="1"/>
</dbReference>
<name>A0ABU0GGR7_9CELL</name>
<keyword evidence="2" id="KW-0418">Kinase</keyword>
<keyword evidence="1" id="KW-0808">Transferase</keyword>
<evidence type="ECO:0000256" key="3">
    <source>
        <dbReference type="ARBA" id="ARBA00023015"/>
    </source>
</evidence>
<evidence type="ECO:0000313" key="6">
    <source>
        <dbReference type="EMBL" id="MDQ0424533.1"/>
    </source>
</evidence>
<dbReference type="InterPro" id="IPR029016">
    <property type="entry name" value="GAF-like_dom_sf"/>
</dbReference>
<comment type="caution">
    <text evidence="6">The sequence shown here is derived from an EMBL/GenBank/DDBJ whole genome shotgun (WGS) entry which is preliminary data.</text>
</comment>
<dbReference type="InterPro" id="IPR005561">
    <property type="entry name" value="ANTAR"/>
</dbReference>
<dbReference type="SUPFAM" id="SSF52172">
    <property type="entry name" value="CheY-like"/>
    <property type="match status" value="1"/>
</dbReference>
<dbReference type="InterPro" id="IPR011006">
    <property type="entry name" value="CheY-like_superfamily"/>
</dbReference>
<reference evidence="6 7" key="1">
    <citation type="submission" date="2023-07" db="EMBL/GenBank/DDBJ databases">
        <title>Sequencing the genomes of 1000 actinobacteria strains.</title>
        <authorList>
            <person name="Klenk H.-P."/>
        </authorList>
    </citation>
    <scope>NUCLEOTIDE SEQUENCE [LARGE SCALE GENOMIC DNA]</scope>
    <source>
        <strain evidence="6 7">DSM 14785</strain>
    </source>
</reference>
<gene>
    <name evidence="6" type="ORF">JO380_000914</name>
</gene>
<accession>A0ABU0GGR7</accession>
<sequence length="248" mass="26453">MRPGQDDAEAARTEAFAELARMQPVDSGSLASLHELLLVVRRTLPGVEDVSLTLGEPDAPTHVTTTSPGAARADGWQVMAGEGPSFDAYRDGATVTSARWTADPRWPRVARHSETATGGPATAVPVQYGDRRWGVLTCYGDQVHTADQVEAVELVAGTVAAVLTGSRQRDELRALVAQLGEALESRATIDQAKGVIMAHRGGTPDDAFDHLSAMSQHRNVKLREVARDVVQRATAARRERTDGAGSGR</sequence>
<dbReference type="Pfam" id="PF03861">
    <property type="entry name" value="ANTAR"/>
    <property type="match status" value="1"/>
</dbReference>
<dbReference type="RefSeq" id="WP_070318589.1">
    <property type="nucleotide sequence ID" value="NZ_JAUSVM010000001.1"/>
</dbReference>
<feature type="domain" description="ANTAR" evidence="5">
    <location>
        <begin position="169"/>
        <end position="230"/>
    </location>
</feature>
<evidence type="ECO:0000256" key="1">
    <source>
        <dbReference type="ARBA" id="ARBA00022679"/>
    </source>
</evidence>
<evidence type="ECO:0000313" key="7">
    <source>
        <dbReference type="Proteomes" id="UP001240250"/>
    </source>
</evidence>
<dbReference type="Proteomes" id="UP001240250">
    <property type="component" value="Unassembled WGS sequence"/>
</dbReference>
<proteinExistence type="predicted"/>
<dbReference type="SUPFAM" id="SSF55781">
    <property type="entry name" value="GAF domain-like"/>
    <property type="match status" value="1"/>
</dbReference>
<keyword evidence="3" id="KW-0805">Transcription regulation</keyword>
<dbReference type="Pfam" id="PF13185">
    <property type="entry name" value="GAF_2"/>
    <property type="match status" value="1"/>
</dbReference>
<dbReference type="SMART" id="SM01012">
    <property type="entry name" value="ANTAR"/>
    <property type="match status" value="1"/>
</dbReference>
<dbReference type="PROSITE" id="PS50921">
    <property type="entry name" value="ANTAR"/>
    <property type="match status" value="1"/>
</dbReference>
<dbReference type="InterPro" id="IPR036388">
    <property type="entry name" value="WH-like_DNA-bd_sf"/>
</dbReference>
<dbReference type="Gene3D" id="3.30.450.40">
    <property type="match status" value="1"/>
</dbReference>
<organism evidence="6 7">
    <name type="scientific">Cellulomonas iranensis</name>
    <dbReference type="NCBI Taxonomy" id="76862"/>
    <lineage>
        <taxon>Bacteria</taxon>
        <taxon>Bacillati</taxon>
        <taxon>Actinomycetota</taxon>
        <taxon>Actinomycetes</taxon>
        <taxon>Micrococcales</taxon>
        <taxon>Cellulomonadaceae</taxon>
        <taxon>Cellulomonas</taxon>
    </lineage>
</organism>
<evidence type="ECO:0000256" key="4">
    <source>
        <dbReference type="ARBA" id="ARBA00023163"/>
    </source>
</evidence>
<dbReference type="InterPro" id="IPR012074">
    <property type="entry name" value="GAF_ANTAR"/>
</dbReference>
<evidence type="ECO:0000259" key="5">
    <source>
        <dbReference type="PROSITE" id="PS50921"/>
    </source>
</evidence>
<dbReference type="EMBL" id="JAUSVM010000001">
    <property type="protein sequence ID" value="MDQ0424533.1"/>
    <property type="molecule type" value="Genomic_DNA"/>
</dbReference>
<keyword evidence="7" id="KW-1185">Reference proteome</keyword>
<evidence type="ECO:0000256" key="2">
    <source>
        <dbReference type="ARBA" id="ARBA00022777"/>
    </source>
</evidence>
<protein>
    <submittedName>
        <fullName evidence="6">GAF domain-containing protein</fullName>
    </submittedName>
</protein>
<dbReference type="Gene3D" id="1.10.10.10">
    <property type="entry name" value="Winged helix-like DNA-binding domain superfamily/Winged helix DNA-binding domain"/>
    <property type="match status" value="1"/>
</dbReference>
<keyword evidence="4" id="KW-0804">Transcription</keyword>